<evidence type="ECO:0000313" key="1">
    <source>
        <dbReference type="EMBL" id="KAI3669592.1"/>
    </source>
</evidence>
<dbReference type="EMBL" id="CM042062">
    <property type="protein sequence ID" value="KAI3669592.1"/>
    <property type="molecule type" value="Genomic_DNA"/>
</dbReference>
<comment type="caution">
    <text evidence="1">The sequence shown here is derived from an EMBL/GenBank/DDBJ whole genome shotgun (WGS) entry which is preliminary data.</text>
</comment>
<sequence length="176" mass="19137">MKTIWEKGEDDGSGGGGCRTMMQETDTRVGGGGGENGSMLEIDGGTKSMRIIQQEECNSSSSSSIGDVNDEDRDVDAKSRYRYDHHNNNGSFDDAIQALECALLIREPVDVVFSEIEMLGKIGTLNVSKKAKYSASINVIPNVPEGLKPAVSLLLLRLSKADLSLLLHRFHHCQLP</sequence>
<reference evidence="2" key="1">
    <citation type="journal article" date="2022" name="Mol. Ecol. Resour.">
        <title>The genomes of chicory, endive, great burdock and yacon provide insights into Asteraceae palaeo-polyploidization history and plant inulin production.</title>
        <authorList>
            <person name="Fan W."/>
            <person name="Wang S."/>
            <person name="Wang H."/>
            <person name="Wang A."/>
            <person name="Jiang F."/>
            <person name="Liu H."/>
            <person name="Zhao H."/>
            <person name="Xu D."/>
            <person name="Zhang Y."/>
        </authorList>
    </citation>
    <scope>NUCLEOTIDE SEQUENCE [LARGE SCALE GENOMIC DNA]</scope>
    <source>
        <strain evidence="2">cv. Niubang</strain>
    </source>
</reference>
<accession>A0ACB8XN00</accession>
<dbReference type="Proteomes" id="UP001055879">
    <property type="component" value="Linkage Group LG16"/>
</dbReference>
<keyword evidence="2" id="KW-1185">Reference proteome</keyword>
<evidence type="ECO:0000313" key="2">
    <source>
        <dbReference type="Proteomes" id="UP001055879"/>
    </source>
</evidence>
<organism evidence="1 2">
    <name type="scientific">Arctium lappa</name>
    <name type="common">Greater burdock</name>
    <name type="synonym">Lappa major</name>
    <dbReference type="NCBI Taxonomy" id="4217"/>
    <lineage>
        <taxon>Eukaryota</taxon>
        <taxon>Viridiplantae</taxon>
        <taxon>Streptophyta</taxon>
        <taxon>Embryophyta</taxon>
        <taxon>Tracheophyta</taxon>
        <taxon>Spermatophyta</taxon>
        <taxon>Magnoliopsida</taxon>
        <taxon>eudicotyledons</taxon>
        <taxon>Gunneridae</taxon>
        <taxon>Pentapetalae</taxon>
        <taxon>asterids</taxon>
        <taxon>campanulids</taxon>
        <taxon>Asterales</taxon>
        <taxon>Asteraceae</taxon>
        <taxon>Carduoideae</taxon>
        <taxon>Cardueae</taxon>
        <taxon>Arctiinae</taxon>
        <taxon>Arctium</taxon>
    </lineage>
</organism>
<protein>
    <submittedName>
        <fullName evidence="1">Uncharacterized protein</fullName>
    </submittedName>
</protein>
<proteinExistence type="predicted"/>
<reference evidence="1 2" key="2">
    <citation type="journal article" date="2022" name="Mol. Ecol. Resour.">
        <title>The genomes of chicory, endive, great burdock and yacon provide insights into Asteraceae paleo-polyploidization history and plant inulin production.</title>
        <authorList>
            <person name="Fan W."/>
            <person name="Wang S."/>
            <person name="Wang H."/>
            <person name="Wang A."/>
            <person name="Jiang F."/>
            <person name="Liu H."/>
            <person name="Zhao H."/>
            <person name="Xu D."/>
            <person name="Zhang Y."/>
        </authorList>
    </citation>
    <scope>NUCLEOTIDE SEQUENCE [LARGE SCALE GENOMIC DNA]</scope>
    <source>
        <strain evidence="2">cv. Niubang</strain>
    </source>
</reference>
<gene>
    <name evidence="1" type="ORF">L6452_40858</name>
</gene>
<name>A0ACB8XN00_ARCLA</name>